<keyword evidence="5" id="KW-0349">Heme</keyword>
<dbReference type="PANTHER" id="PTHR30529:SF7">
    <property type="entry name" value="CYTOCHROME B561 BACTERIAL_NI-HYDROGENASE DOMAIN-CONTAINING PROTEIN"/>
    <property type="match status" value="1"/>
</dbReference>
<evidence type="ECO:0000256" key="7">
    <source>
        <dbReference type="ARBA" id="ARBA00022723"/>
    </source>
</evidence>
<feature type="transmembrane region" description="Helical" evidence="13">
    <location>
        <begin position="104"/>
        <end position="122"/>
    </location>
</feature>
<comment type="caution">
    <text evidence="15">The sequence shown here is derived from an EMBL/GenBank/DDBJ whole genome shotgun (WGS) entry which is preliminary data.</text>
</comment>
<dbReference type="Pfam" id="PF04264">
    <property type="entry name" value="YceI"/>
    <property type="match status" value="1"/>
</dbReference>
<evidence type="ECO:0000256" key="5">
    <source>
        <dbReference type="ARBA" id="ARBA00022617"/>
    </source>
</evidence>
<keyword evidence="7" id="KW-0479">Metal-binding</keyword>
<keyword evidence="11 13" id="KW-0472">Membrane</keyword>
<evidence type="ECO:0000313" key="16">
    <source>
        <dbReference type="Proteomes" id="UP000215377"/>
    </source>
</evidence>
<dbReference type="GO" id="GO:0020037">
    <property type="term" value="F:heme binding"/>
    <property type="evidence" value="ECO:0007669"/>
    <property type="project" value="TreeGrafter"/>
</dbReference>
<dbReference type="InterPro" id="IPR007372">
    <property type="entry name" value="Lipid/polyisoprenoid-bd_YceI"/>
</dbReference>
<dbReference type="GO" id="GO:0022904">
    <property type="term" value="P:respiratory electron transport chain"/>
    <property type="evidence" value="ECO:0007669"/>
    <property type="project" value="InterPro"/>
</dbReference>
<accession>A0A225NRU1</accession>
<dbReference type="GO" id="GO:0005886">
    <property type="term" value="C:plasma membrane"/>
    <property type="evidence" value="ECO:0007669"/>
    <property type="project" value="UniProtKB-SubCell"/>
</dbReference>
<dbReference type="InterPro" id="IPR016174">
    <property type="entry name" value="Di-haem_cyt_TM"/>
</dbReference>
<dbReference type="SUPFAM" id="SSF101874">
    <property type="entry name" value="YceI-like"/>
    <property type="match status" value="1"/>
</dbReference>
<evidence type="ECO:0000256" key="12">
    <source>
        <dbReference type="ARBA" id="ARBA00037975"/>
    </source>
</evidence>
<feature type="transmembrane region" description="Helical" evidence="13">
    <location>
        <begin position="16"/>
        <end position="35"/>
    </location>
</feature>
<evidence type="ECO:0000256" key="13">
    <source>
        <dbReference type="SAM" id="Phobius"/>
    </source>
</evidence>
<dbReference type="GO" id="GO:0009055">
    <property type="term" value="F:electron transfer activity"/>
    <property type="evidence" value="ECO:0007669"/>
    <property type="project" value="InterPro"/>
</dbReference>
<dbReference type="SUPFAM" id="SSF81342">
    <property type="entry name" value="Transmembrane di-heme cytochromes"/>
    <property type="match status" value="1"/>
</dbReference>
<evidence type="ECO:0000256" key="2">
    <source>
        <dbReference type="ARBA" id="ARBA00004651"/>
    </source>
</evidence>
<evidence type="ECO:0000256" key="11">
    <source>
        <dbReference type="ARBA" id="ARBA00023136"/>
    </source>
</evidence>
<evidence type="ECO:0000313" key="15">
    <source>
        <dbReference type="EMBL" id="OWU77529.1"/>
    </source>
</evidence>
<keyword evidence="10" id="KW-0408">Iron</keyword>
<dbReference type="EMBL" id="AQQR01000001">
    <property type="protein sequence ID" value="OWU77529.1"/>
    <property type="molecule type" value="Genomic_DNA"/>
</dbReference>
<evidence type="ECO:0000256" key="8">
    <source>
        <dbReference type="ARBA" id="ARBA00022982"/>
    </source>
</evidence>
<dbReference type="PANTHER" id="PTHR30529">
    <property type="entry name" value="CYTOCHROME B561"/>
    <property type="match status" value="1"/>
</dbReference>
<comment type="subcellular location">
    <subcellularLocation>
        <location evidence="2">Cell membrane</location>
        <topology evidence="2">Multi-pass membrane protein</topology>
    </subcellularLocation>
</comment>
<proteinExistence type="inferred from homology"/>
<keyword evidence="16" id="KW-1185">Reference proteome</keyword>
<evidence type="ECO:0000256" key="1">
    <source>
        <dbReference type="ARBA" id="ARBA00001970"/>
    </source>
</evidence>
<gene>
    <name evidence="15" type="ORF">ATO3_02200</name>
</gene>
<dbReference type="Pfam" id="PF01292">
    <property type="entry name" value="Ni_hydr_CYTB"/>
    <property type="match status" value="1"/>
</dbReference>
<sequence length="417" mass="43657">MPAANTARSFGSVTKTLHWLTALLIFAAFPLGLIAHDMSEAILNPDIPTTDAEISRTIFLFSMHKTLGVTVFFVALIRILWALTQTRPGLLNGNKPLESGLAETIHWLLYGSLVMVPLSGWIHHAATTGYAPIWWPFGQSLFFVPKDPQVSELWGGVHDVLTKVLLVSVLLHIAGALKHHVIDKDATLRRMLPGQVDAPVAPGAHHGIVPPLLAVVLAVLALVGGGLAGVYGEAPAGSATAANAPAASAPAEAGAANWTVQDGTLEITVRQMGSDVTGSFADWTAAIAFEPQDAPGPAGSVEVTVTIASLTLGSVTSQAMGSEYFDAETYPKATFTAEILRTETGYTAPGTLTIRDTSVPAELPFTLEIEGDTARMTGSMQVDRTSFGMGEGVAEKTLGNGVFIDVALTATRSDAGG</sequence>
<evidence type="ECO:0000256" key="9">
    <source>
        <dbReference type="ARBA" id="ARBA00022989"/>
    </source>
</evidence>
<feature type="domain" description="Lipid/polyisoprenoid-binding YceI-like" evidence="14">
    <location>
        <begin position="257"/>
        <end position="411"/>
    </location>
</feature>
<dbReference type="InterPro" id="IPR036761">
    <property type="entry name" value="TTHA0802/YceI-like_sf"/>
</dbReference>
<dbReference type="SMART" id="SM00867">
    <property type="entry name" value="YceI"/>
    <property type="match status" value="1"/>
</dbReference>
<protein>
    <submittedName>
        <fullName evidence="15">Cytochrome</fullName>
    </submittedName>
</protein>
<dbReference type="RefSeq" id="WP_088648153.1">
    <property type="nucleotide sequence ID" value="NZ_AQQR01000001.1"/>
</dbReference>
<keyword evidence="9 13" id="KW-1133">Transmembrane helix</keyword>
<comment type="similarity">
    <text evidence="12">Belongs to the cytochrome b561 family.</text>
</comment>
<keyword evidence="6 13" id="KW-0812">Transmembrane</keyword>
<keyword evidence="8" id="KW-0249">Electron transport</keyword>
<dbReference type="Gene3D" id="1.20.950.20">
    <property type="entry name" value="Transmembrane di-heme cytochromes, Chain C"/>
    <property type="match status" value="1"/>
</dbReference>
<comment type="cofactor">
    <cofactor evidence="1">
        <name>heme b</name>
        <dbReference type="ChEBI" id="CHEBI:60344"/>
    </cofactor>
</comment>
<name>A0A225NRU1_9RHOB</name>
<dbReference type="InterPro" id="IPR052168">
    <property type="entry name" value="Cytochrome_b561_oxidase"/>
</dbReference>
<evidence type="ECO:0000256" key="10">
    <source>
        <dbReference type="ARBA" id="ARBA00023004"/>
    </source>
</evidence>
<keyword evidence="4" id="KW-1003">Cell membrane</keyword>
<evidence type="ECO:0000256" key="4">
    <source>
        <dbReference type="ARBA" id="ARBA00022475"/>
    </source>
</evidence>
<dbReference type="Gene3D" id="2.40.128.110">
    <property type="entry name" value="Lipid/polyisoprenoid-binding, YceI-like"/>
    <property type="match status" value="1"/>
</dbReference>
<dbReference type="GO" id="GO:0046872">
    <property type="term" value="F:metal ion binding"/>
    <property type="evidence" value="ECO:0007669"/>
    <property type="project" value="UniProtKB-KW"/>
</dbReference>
<dbReference type="AlphaFoldDB" id="A0A225NRU1"/>
<evidence type="ECO:0000259" key="14">
    <source>
        <dbReference type="SMART" id="SM00867"/>
    </source>
</evidence>
<dbReference type="OrthoDB" id="1247465at2"/>
<reference evidence="15 16" key="1">
    <citation type="submission" date="2013-04" db="EMBL/GenBank/DDBJ databases">
        <title>Oceanicola sp. 22II1-22F33 Genome Sequencing.</title>
        <authorList>
            <person name="Lai Q."/>
            <person name="Li G."/>
            <person name="Shao Z."/>
        </authorList>
    </citation>
    <scope>NUCLEOTIDE SEQUENCE [LARGE SCALE GENOMIC DNA]</scope>
    <source>
        <strain evidence="15 16">22II1-22F33</strain>
    </source>
</reference>
<organism evidence="15 16">
    <name type="scientific">Marinibacterium profundimaris</name>
    <dbReference type="NCBI Taxonomy" id="1679460"/>
    <lineage>
        <taxon>Bacteria</taxon>
        <taxon>Pseudomonadati</taxon>
        <taxon>Pseudomonadota</taxon>
        <taxon>Alphaproteobacteria</taxon>
        <taxon>Rhodobacterales</taxon>
        <taxon>Paracoccaceae</taxon>
        <taxon>Marinibacterium</taxon>
    </lineage>
</organism>
<evidence type="ECO:0000256" key="6">
    <source>
        <dbReference type="ARBA" id="ARBA00022692"/>
    </source>
</evidence>
<dbReference type="Proteomes" id="UP000215377">
    <property type="component" value="Unassembled WGS sequence"/>
</dbReference>
<evidence type="ECO:0000256" key="3">
    <source>
        <dbReference type="ARBA" id="ARBA00022448"/>
    </source>
</evidence>
<feature type="transmembrane region" description="Helical" evidence="13">
    <location>
        <begin position="212"/>
        <end position="231"/>
    </location>
</feature>
<keyword evidence="3" id="KW-0813">Transport</keyword>
<feature type="transmembrane region" description="Helical" evidence="13">
    <location>
        <begin position="66"/>
        <end position="84"/>
    </location>
</feature>
<dbReference type="InterPro" id="IPR011577">
    <property type="entry name" value="Cyt_b561_bac/Ni-Hgenase"/>
</dbReference>